<gene>
    <name evidence="1" type="ORF">F5050DRAFT_1763965</name>
</gene>
<dbReference type="EMBL" id="MU790635">
    <property type="protein sequence ID" value="KAJ3995881.1"/>
    <property type="molecule type" value="Genomic_DNA"/>
</dbReference>
<reference evidence="1" key="1">
    <citation type="submission" date="2022-08" db="EMBL/GenBank/DDBJ databases">
        <authorList>
            <consortium name="DOE Joint Genome Institute"/>
            <person name="Min B."/>
            <person name="Riley R."/>
            <person name="Sierra-Patev S."/>
            <person name="Naranjo-Ortiz M."/>
            <person name="Looney B."/>
            <person name="Konkel Z."/>
            <person name="Slot J.C."/>
            <person name="Sakamoto Y."/>
            <person name="Steenwyk J.L."/>
            <person name="Rokas A."/>
            <person name="Carro J."/>
            <person name="Camarero S."/>
            <person name="Ferreira P."/>
            <person name="Molpeceres G."/>
            <person name="Ruiz-Duenas F.J."/>
            <person name="Serrano A."/>
            <person name="Henrissat B."/>
            <person name="Drula E."/>
            <person name="Hughes K.W."/>
            <person name="Mata J.L."/>
            <person name="Ishikawa N.K."/>
            <person name="Vargas-Isla R."/>
            <person name="Ushijima S."/>
            <person name="Smith C.A."/>
            <person name="Ahrendt S."/>
            <person name="Andreopoulos W."/>
            <person name="He G."/>
            <person name="Labutti K."/>
            <person name="Lipzen A."/>
            <person name="Ng V."/>
            <person name="Sandor L."/>
            <person name="Barry K."/>
            <person name="Martinez A.T."/>
            <person name="Xiao Y."/>
            <person name="Gibbons J.G."/>
            <person name="Terashima K."/>
            <person name="Hibbett D.S."/>
            <person name="Grigoriev I.V."/>
        </authorList>
    </citation>
    <scope>NUCLEOTIDE SEQUENCE</scope>
    <source>
        <strain evidence="1">TFB10827</strain>
    </source>
</reference>
<protein>
    <submittedName>
        <fullName evidence="1">Uncharacterized protein</fullName>
    </submittedName>
</protein>
<keyword evidence="2" id="KW-1185">Reference proteome</keyword>
<organism evidence="1 2">
    <name type="scientific">Lentinula boryana</name>
    <dbReference type="NCBI Taxonomy" id="40481"/>
    <lineage>
        <taxon>Eukaryota</taxon>
        <taxon>Fungi</taxon>
        <taxon>Dikarya</taxon>
        <taxon>Basidiomycota</taxon>
        <taxon>Agaricomycotina</taxon>
        <taxon>Agaricomycetes</taxon>
        <taxon>Agaricomycetidae</taxon>
        <taxon>Agaricales</taxon>
        <taxon>Marasmiineae</taxon>
        <taxon>Omphalotaceae</taxon>
        <taxon>Lentinula</taxon>
    </lineage>
</organism>
<sequence>MLLKNYRNLLPTFMSRNSSPKDLSDIFPRIRNVDDTPPVLNSIVQGHHAPFYELGWVLPFRKVLEVLGEPVEGGVAEYYNLNVLPRKWPKRKPHTTFLEPPEIKYWKYPEGRGPECHDKDCDEDYAYMFIYFAINVPNELDIVKDRREEVVRTACQALDLPAEDLRWYRTIFI</sequence>
<evidence type="ECO:0000313" key="2">
    <source>
        <dbReference type="Proteomes" id="UP001163828"/>
    </source>
</evidence>
<dbReference type="Proteomes" id="UP001163828">
    <property type="component" value="Unassembled WGS sequence"/>
</dbReference>
<comment type="caution">
    <text evidence="1">The sequence shown here is derived from an EMBL/GenBank/DDBJ whole genome shotgun (WGS) entry which is preliminary data.</text>
</comment>
<proteinExistence type="predicted"/>
<accession>A0ABQ8QBL9</accession>
<evidence type="ECO:0000313" key="1">
    <source>
        <dbReference type="EMBL" id="KAJ3995881.1"/>
    </source>
</evidence>
<name>A0ABQ8QBL9_9AGAR</name>